<dbReference type="PANTHER" id="PTHR43673">
    <property type="entry name" value="NAD(P)H NITROREDUCTASE YDGI-RELATED"/>
    <property type="match status" value="1"/>
</dbReference>
<sequence>MTIAVNPRQAEHPVDPIFVERWSPRAFTGEEISQADLDSLFEAARWAPSSYNSQPWRFLYARRGTAAFETFLGLVNPYNQQWAKNASVLIIALSARTFVRPGTTEVLVSRSHGFDTGAAWANLALQASKLGWHAHGIGGFDVERTRVELKVPDDYEVQAAIAVGRRGDKSILPESFHGGETPNGRRPVKETAFEGAFPAA</sequence>
<accession>A0ABW7A1C3</accession>
<feature type="domain" description="Nitroreductase" evidence="3">
    <location>
        <begin position="77"/>
        <end position="165"/>
    </location>
</feature>
<dbReference type="Gene3D" id="3.40.109.10">
    <property type="entry name" value="NADH Oxidase"/>
    <property type="match status" value="1"/>
</dbReference>
<organism evidence="4 5">
    <name type="scientific">Xanthobacter oligotrophicus</name>
    <dbReference type="NCBI Taxonomy" id="2607286"/>
    <lineage>
        <taxon>Bacteria</taxon>
        <taxon>Pseudomonadati</taxon>
        <taxon>Pseudomonadota</taxon>
        <taxon>Alphaproteobacteria</taxon>
        <taxon>Hyphomicrobiales</taxon>
        <taxon>Xanthobacteraceae</taxon>
        <taxon>Xanthobacter</taxon>
    </lineage>
</organism>
<name>A0ABW7A1C3_9HYPH</name>
<evidence type="ECO:0000313" key="4">
    <source>
        <dbReference type="EMBL" id="MFG1374060.1"/>
    </source>
</evidence>
<dbReference type="PANTHER" id="PTHR43673:SF10">
    <property type="entry name" value="NADH DEHYDROGENASE_NAD(P)H NITROREDUCTASE XCC3605-RELATED"/>
    <property type="match status" value="1"/>
</dbReference>
<comment type="caution">
    <text evidence="4">The sequence shown here is derived from an EMBL/GenBank/DDBJ whole genome shotgun (WGS) entry which is preliminary data.</text>
</comment>
<feature type="domain" description="Nitroreductase" evidence="3">
    <location>
        <begin position="20"/>
        <end position="62"/>
    </location>
</feature>
<dbReference type="CDD" id="cd02138">
    <property type="entry name" value="TdsD-like"/>
    <property type="match status" value="1"/>
</dbReference>
<dbReference type="SUPFAM" id="SSF55469">
    <property type="entry name" value="FMN-dependent nitroreductase-like"/>
    <property type="match status" value="1"/>
</dbReference>
<dbReference type="Pfam" id="PF00881">
    <property type="entry name" value="Nitroreductase"/>
    <property type="match status" value="2"/>
</dbReference>
<evidence type="ECO:0000259" key="3">
    <source>
        <dbReference type="Pfam" id="PF00881"/>
    </source>
</evidence>
<protein>
    <submittedName>
        <fullName evidence="4">Nitroreductase family protein</fullName>
    </submittedName>
</protein>
<dbReference type="InterPro" id="IPR029479">
    <property type="entry name" value="Nitroreductase"/>
</dbReference>
<proteinExistence type="inferred from homology"/>
<comment type="similarity">
    <text evidence="1">Belongs to the nitroreductase family.</text>
</comment>
<keyword evidence="5" id="KW-1185">Reference proteome</keyword>
<gene>
    <name evidence="4" type="ORF">V5F32_17920</name>
</gene>
<dbReference type="EMBL" id="JBAFVH010000010">
    <property type="protein sequence ID" value="MFG1374060.1"/>
    <property type="molecule type" value="Genomic_DNA"/>
</dbReference>
<dbReference type="Proteomes" id="UP001604002">
    <property type="component" value="Unassembled WGS sequence"/>
</dbReference>
<evidence type="ECO:0000313" key="5">
    <source>
        <dbReference type="Proteomes" id="UP001604002"/>
    </source>
</evidence>
<keyword evidence="2" id="KW-0560">Oxidoreductase</keyword>
<reference evidence="4 5" key="1">
    <citation type="submission" date="2024-02" db="EMBL/GenBank/DDBJ databases">
        <title>Expansion and revision of Xanthobacter and proposal of Roseixanthobacter gen. nov.</title>
        <authorList>
            <person name="Soltysiak M.P.M."/>
            <person name="Jalihal A."/>
            <person name="Ory A."/>
            <person name="Chrisophersen C."/>
            <person name="Lee A.D."/>
            <person name="Boulton J."/>
            <person name="Springer M."/>
        </authorList>
    </citation>
    <scope>NUCLEOTIDE SEQUENCE [LARGE SCALE GENOMIC DNA]</scope>
    <source>
        <strain evidence="4 5">23A</strain>
    </source>
</reference>
<dbReference type="InterPro" id="IPR000415">
    <property type="entry name" value="Nitroreductase-like"/>
</dbReference>
<evidence type="ECO:0000256" key="1">
    <source>
        <dbReference type="ARBA" id="ARBA00007118"/>
    </source>
</evidence>
<evidence type="ECO:0000256" key="2">
    <source>
        <dbReference type="ARBA" id="ARBA00023002"/>
    </source>
</evidence>
<dbReference type="RefSeq" id="WP_393993733.1">
    <property type="nucleotide sequence ID" value="NZ_JBAFVH010000010.1"/>
</dbReference>